<sequence>MSRGQKENTRLGYLTVAPISQHIPPISHQTEQVNMVCFRRTFALGVALAAAQSPTTTVPSTTVTIGTRVSTIPAVATTTGPANPAADAASASTTVNAAAPTAAGLTGAAAMGLAGLAVLAL</sequence>
<gene>
    <name evidence="1" type="ORF">AC579_2843</name>
</gene>
<comment type="caution">
    <text evidence="1">The sequence shown here is derived from an EMBL/GenBank/DDBJ whole genome shotgun (WGS) entry which is preliminary data.</text>
</comment>
<dbReference type="EMBL" id="LFZO01000331">
    <property type="protein sequence ID" value="KXT09533.1"/>
    <property type="molecule type" value="Genomic_DNA"/>
</dbReference>
<protein>
    <submittedName>
        <fullName evidence="1">Uncharacterized protein</fullName>
    </submittedName>
</protein>
<reference evidence="1 2" key="1">
    <citation type="submission" date="2015-07" db="EMBL/GenBank/DDBJ databases">
        <title>Comparative genomics of the Sigatoka disease complex on banana suggests a link between parallel evolutionary changes in Pseudocercospora fijiensis and Pseudocercospora eumusae and increased virulence on the banana host.</title>
        <authorList>
            <person name="Chang T.-C."/>
            <person name="Salvucci A."/>
            <person name="Crous P.W."/>
            <person name="Stergiopoulos I."/>
        </authorList>
    </citation>
    <scope>NUCLEOTIDE SEQUENCE [LARGE SCALE GENOMIC DNA]</scope>
    <source>
        <strain evidence="1 2">CBS 116634</strain>
    </source>
</reference>
<dbReference type="Proteomes" id="UP000073492">
    <property type="component" value="Unassembled WGS sequence"/>
</dbReference>
<evidence type="ECO:0000313" key="2">
    <source>
        <dbReference type="Proteomes" id="UP000073492"/>
    </source>
</evidence>
<organism evidence="1 2">
    <name type="scientific">Pseudocercospora musae</name>
    <dbReference type="NCBI Taxonomy" id="113226"/>
    <lineage>
        <taxon>Eukaryota</taxon>
        <taxon>Fungi</taxon>
        <taxon>Dikarya</taxon>
        <taxon>Ascomycota</taxon>
        <taxon>Pezizomycotina</taxon>
        <taxon>Dothideomycetes</taxon>
        <taxon>Dothideomycetidae</taxon>
        <taxon>Mycosphaerellales</taxon>
        <taxon>Mycosphaerellaceae</taxon>
        <taxon>Pseudocercospora</taxon>
    </lineage>
</organism>
<dbReference type="AlphaFoldDB" id="A0A139I457"/>
<name>A0A139I457_9PEZI</name>
<evidence type="ECO:0000313" key="1">
    <source>
        <dbReference type="EMBL" id="KXT09533.1"/>
    </source>
</evidence>
<accession>A0A139I457</accession>
<keyword evidence="2" id="KW-1185">Reference proteome</keyword>
<proteinExistence type="predicted"/>